<dbReference type="Gene3D" id="3.20.20.150">
    <property type="entry name" value="Divalent-metal-dependent TIM barrel enzymes"/>
    <property type="match status" value="1"/>
</dbReference>
<dbReference type="PANTHER" id="PTHR12110">
    <property type="entry name" value="HYDROXYPYRUVATE ISOMERASE"/>
    <property type="match status" value="1"/>
</dbReference>
<dbReference type="Proteomes" id="UP000028006">
    <property type="component" value="Unassembled WGS sequence"/>
</dbReference>
<reference evidence="2 3" key="1">
    <citation type="submission" date="2014-06" db="EMBL/GenBank/DDBJ databases">
        <title>Whole Genome Sequences of Three Symbiotic Endozoicomonas Bacteria.</title>
        <authorList>
            <person name="Neave M.J."/>
            <person name="Apprill A."/>
            <person name="Voolstra C.R."/>
        </authorList>
    </citation>
    <scope>NUCLEOTIDE SEQUENCE [LARGE SCALE GENOMIC DNA]</scope>
    <source>
        <strain evidence="2 3">LMG 24815</strain>
    </source>
</reference>
<name>A0A081N3M0_9GAMM</name>
<comment type="caution">
    <text evidence="2">The sequence shown here is derived from an EMBL/GenBank/DDBJ whole genome shotgun (WGS) entry which is preliminary data.</text>
</comment>
<organism evidence="2 3">
    <name type="scientific">Endozoicomonas montiporae</name>
    <dbReference type="NCBI Taxonomy" id="1027273"/>
    <lineage>
        <taxon>Bacteria</taxon>
        <taxon>Pseudomonadati</taxon>
        <taxon>Pseudomonadota</taxon>
        <taxon>Gammaproteobacteria</taxon>
        <taxon>Oceanospirillales</taxon>
        <taxon>Endozoicomonadaceae</taxon>
        <taxon>Endozoicomonas</taxon>
    </lineage>
</organism>
<dbReference type="InterPro" id="IPR050312">
    <property type="entry name" value="IolE/XylAMocC-like"/>
</dbReference>
<keyword evidence="3" id="KW-1185">Reference proteome</keyword>
<dbReference type="Pfam" id="PF01261">
    <property type="entry name" value="AP_endonuc_2"/>
    <property type="match status" value="1"/>
</dbReference>
<sequence>MISPTKKHDRYRFAAAPCSWGVGNPQCPDSPVWRDLLQEASEAGYSSIELGPYGYFPTDGSMLKDELGIRGMSVISGRVYEQLWDRTRLEETLSKTRKVCQLLHSVGAKQLVIVDAVNDMRERFAGISEQAPRLEKPKWRTMMSTIRCIADIAMYDYGIRAVVHPHAGSYLEFDDEISRMLDDVPYEKAGLCLDTGHFAYAGMEPAEWMKECTFRLEHVHFKDVCNQRLEYCLNSQMVGFKNACDFGVMRSVGEGDLDYRAIKEALDRVEYEGWITLQQLRDPGSEISPFEDARRSLNYLRELGF</sequence>
<accession>A0A081N3M0</accession>
<evidence type="ECO:0000313" key="3">
    <source>
        <dbReference type="Proteomes" id="UP000028006"/>
    </source>
</evidence>
<dbReference type="GO" id="GO:0004519">
    <property type="term" value="F:endonuclease activity"/>
    <property type="evidence" value="ECO:0007669"/>
    <property type="project" value="UniProtKB-KW"/>
</dbReference>
<dbReference type="PANTHER" id="PTHR12110:SF41">
    <property type="entry name" value="INOSOSE DEHYDRATASE"/>
    <property type="match status" value="1"/>
</dbReference>
<proteinExistence type="predicted"/>
<keyword evidence="2" id="KW-0255">Endonuclease</keyword>
<feature type="domain" description="Xylose isomerase-like TIM barrel" evidence="1">
    <location>
        <begin position="37"/>
        <end position="302"/>
    </location>
</feature>
<evidence type="ECO:0000259" key="1">
    <source>
        <dbReference type="Pfam" id="PF01261"/>
    </source>
</evidence>
<gene>
    <name evidence="2" type="ORF">GZ77_21780</name>
</gene>
<dbReference type="InterPro" id="IPR013022">
    <property type="entry name" value="Xyl_isomerase-like_TIM-brl"/>
</dbReference>
<dbReference type="SUPFAM" id="SSF51658">
    <property type="entry name" value="Xylose isomerase-like"/>
    <property type="match status" value="1"/>
</dbReference>
<dbReference type="InterPro" id="IPR036237">
    <property type="entry name" value="Xyl_isomerase-like_sf"/>
</dbReference>
<dbReference type="eggNOG" id="COG1082">
    <property type="taxonomic scope" value="Bacteria"/>
</dbReference>
<keyword evidence="2" id="KW-0540">Nuclease</keyword>
<dbReference type="RefSeq" id="WP_034878547.1">
    <property type="nucleotide sequence ID" value="NZ_JOKG01000004.1"/>
</dbReference>
<dbReference type="EMBL" id="JOKG01000004">
    <property type="protein sequence ID" value="KEQ13043.1"/>
    <property type="molecule type" value="Genomic_DNA"/>
</dbReference>
<evidence type="ECO:0000313" key="2">
    <source>
        <dbReference type="EMBL" id="KEQ13043.1"/>
    </source>
</evidence>
<dbReference type="AlphaFoldDB" id="A0A081N3M0"/>
<protein>
    <submittedName>
        <fullName evidence="2">AP endonuclease</fullName>
    </submittedName>
</protein>
<keyword evidence="2" id="KW-0378">Hydrolase</keyword>